<feature type="domain" description="Endonuclease GajA/Old nuclease/RecF-like AAA" evidence="1">
    <location>
        <begin position="1"/>
        <end position="376"/>
    </location>
</feature>
<accession>A0AB39W4Z2</accession>
<dbReference type="SUPFAM" id="SSF52540">
    <property type="entry name" value="P-loop containing nucleoside triphosphate hydrolases"/>
    <property type="match status" value="1"/>
</dbReference>
<protein>
    <submittedName>
        <fullName evidence="2">ATP-binding protein</fullName>
    </submittedName>
</protein>
<dbReference type="GO" id="GO:0006302">
    <property type="term" value="P:double-strand break repair"/>
    <property type="evidence" value="ECO:0007669"/>
    <property type="project" value="TreeGrafter"/>
</dbReference>
<dbReference type="InterPro" id="IPR041685">
    <property type="entry name" value="AAA_GajA/Old/RecF-like"/>
</dbReference>
<name>A0AB39W4Z2_9FLAO</name>
<dbReference type="Gene3D" id="3.40.50.300">
    <property type="entry name" value="P-loop containing nucleotide triphosphate hydrolases"/>
    <property type="match status" value="1"/>
</dbReference>
<sequence>MKLSEIKLKNFRNYRTETSFKMNDLACIIGKNDIGKSTILESLSCFFNDEIDKNDLSVDSNTDTIEITCVFDDLPEILILDATVETSLEEESLLNTNNKLEIKKCFKIGNTTSKSTYIIANHHIDDRLKNILCLKNSPLKALAIEVNANLEGINKTKNTLLRKAIREVIDSDKTLMEIKVDGSLDTENNLKTLWPKLNGYLPIFSLFKVDKSIDDKDKDVQDPMKQAIKETLAIPEIKALLEQIEIQIKEKSTEVADRTIEKLKEIDLSLAETMKSDFNKLPSWDKIFDLTLLNEQNIPLNKRGSGVKRLVLLSFFQAQAEKKKIDKNSPSIIYGIEEPETAQHPNHQKILIKSLCELSERNNVQVLFTTHSSNLVKEIPMESLIYISKDENNDNIIEYGIDFETEQVNENTIDKIIEALGVLPNPSDKINKLLFVEGNHDINALIRYSKILNIHDNQIKNLEERNDVGIIISGGSCLKFYVDNKYLDGLNKAEVHIYDNDIPDYKNYVEKINLEPNKTAFNTTKLELESYLTKEAIEEAYASNGTIINLPQITDLMDVPNVVARTLYETTPEKVWENLEEIQQKKRESKVKKLLNTQAVEKMTIERLIERNALEEFKSWFNSLN</sequence>
<keyword evidence="2" id="KW-0547">Nucleotide-binding</keyword>
<dbReference type="RefSeq" id="WP_369753579.1">
    <property type="nucleotide sequence ID" value="NZ_CP165625.1"/>
</dbReference>
<dbReference type="InterPro" id="IPR027417">
    <property type="entry name" value="P-loop_NTPase"/>
</dbReference>
<dbReference type="PANTHER" id="PTHR32182:SF22">
    <property type="entry name" value="ATP-DEPENDENT ENDONUCLEASE, OLD FAMILY-RELATED"/>
    <property type="match status" value="1"/>
</dbReference>
<gene>
    <name evidence="2" type="ORF">AB3G34_04565</name>
</gene>
<dbReference type="EMBL" id="CP165625">
    <property type="protein sequence ID" value="XDU96382.1"/>
    <property type="molecule type" value="Genomic_DNA"/>
</dbReference>
<reference evidence="2" key="1">
    <citation type="submission" date="2024-07" db="EMBL/GenBank/DDBJ databases">
        <authorList>
            <person name="Biller S.J."/>
        </authorList>
    </citation>
    <scope>NUCLEOTIDE SEQUENCE</scope>
    <source>
        <strain evidence="2">WC2409</strain>
    </source>
</reference>
<proteinExistence type="predicted"/>
<evidence type="ECO:0000313" key="2">
    <source>
        <dbReference type="EMBL" id="XDU96382.1"/>
    </source>
</evidence>
<dbReference type="PANTHER" id="PTHR32182">
    <property type="entry name" value="DNA REPLICATION AND REPAIR PROTEIN RECF"/>
    <property type="match status" value="1"/>
</dbReference>
<evidence type="ECO:0000259" key="1">
    <source>
        <dbReference type="Pfam" id="PF13175"/>
    </source>
</evidence>
<dbReference type="GO" id="GO:0005524">
    <property type="term" value="F:ATP binding"/>
    <property type="evidence" value="ECO:0007669"/>
    <property type="project" value="UniProtKB-KW"/>
</dbReference>
<dbReference type="AlphaFoldDB" id="A0AB39W4Z2"/>
<keyword evidence="2" id="KW-0067">ATP-binding</keyword>
<organism evidence="2">
    <name type="scientific">Flavobacterium sp. WC2409</name>
    <dbReference type="NCBI Taxonomy" id="3234139"/>
    <lineage>
        <taxon>Bacteria</taxon>
        <taxon>Pseudomonadati</taxon>
        <taxon>Bacteroidota</taxon>
        <taxon>Flavobacteriia</taxon>
        <taxon>Flavobacteriales</taxon>
        <taxon>Flavobacteriaceae</taxon>
        <taxon>Flavobacterium</taxon>
    </lineage>
</organism>
<dbReference type="GO" id="GO:0000731">
    <property type="term" value="P:DNA synthesis involved in DNA repair"/>
    <property type="evidence" value="ECO:0007669"/>
    <property type="project" value="TreeGrafter"/>
</dbReference>
<dbReference type="Pfam" id="PF13175">
    <property type="entry name" value="AAA_15"/>
    <property type="match status" value="1"/>
</dbReference>